<dbReference type="Proteomes" id="UP001295444">
    <property type="component" value="Chromosome 02"/>
</dbReference>
<organism evidence="2 3">
    <name type="scientific">Pelobates cultripes</name>
    <name type="common">Western spadefoot toad</name>
    <dbReference type="NCBI Taxonomy" id="61616"/>
    <lineage>
        <taxon>Eukaryota</taxon>
        <taxon>Metazoa</taxon>
        <taxon>Chordata</taxon>
        <taxon>Craniata</taxon>
        <taxon>Vertebrata</taxon>
        <taxon>Euteleostomi</taxon>
        <taxon>Amphibia</taxon>
        <taxon>Batrachia</taxon>
        <taxon>Anura</taxon>
        <taxon>Pelobatoidea</taxon>
        <taxon>Pelobatidae</taxon>
        <taxon>Pelobates</taxon>
    </lineage>
</organism>
<sequence length="73" mass="8181">MDARPHKNKLPIQVPGEHGAYANLPTHLTMASPQLDRAETDPLRLTRHGGRNTHHRANHRHRKDPGAQTRAGD</sequence>
<gene>
    <name evidence="2" type="ORF">PECUL_23A052202</name>
</gene>
<dbReference type="EMBL" id="OW240913">
    <property type="protein sequence ID" value="CAH2248849.1"/>
    <property type="molecule type" value="Genomic_DNA"/>
</dbReference>
<dbReference type="AlphaFoldDB" id="A0AAD1RD50"/>
<protein>
    <submittedName>
        <fullName evidence="2">Uncharacterized protein</fullName>
    </submittedName>
</protein>
<keyword evidence="3" id="KW-1185">Reference proteome</keyword>
<proteinExistence type="predicted"/>
<feature type="region of interest" description="Disordered" evidence="1">
    <location>
        <begin position="1"/>
        <end position="73"/>
    </location>
</feature>
<evidence type="ECO:0000313" key="2">
    <source>
        <dbReference type="EMBL" id="CAH2248849.1"/>
    </source>
</evidence>
<evidence type="ECO:0000313" key="3">
    <source>
        <dbReference type="Proteomes" id="UP001295444"/>
    </source>
</evidence>
<evidence type="ECO:0000256" key="1">
    <source>
        <dbReference type="SAM" id="MobiDB-lite"/>
    </source>
</evidence>
<feature type="compositionally biased region" description="Basic residues" evidence="1">
    <location>
        <begin position="45"/>
        <end position="63"/>
    </location>
</feature>
<accession>A0AAD1RD50</accession>
<reference evidence="2" key="1">
    <citation type="submission" date="2022-03" db="EMBL/GenBank/DDBJ databases">
        <authorList>
            <person name="Alioto T."/>
            <person name="Alioto T."/>
            <person name="Gomez Garrido J."/>
        </authorList>
    </citation>
    <scope>NUCLEOTIDE SEQUENCE</scope>
</reference>
<name>A0AAD1RD50_PELCU</name>